<evidence type="ECO:0008006" key="3">
    <source>
        <dbReference type="Google" id="ProtNLM"/>
    </source>
</evidence>
<keyword evidence="2" id="KW-1185">Reference proteome</keyword>
<proteinExistence type="predicted"/>
<comment type="caution">
    <text evidence="1">The sequence shown here is derived from an EMBL/GenBank/DDBJ whole genome shotgun (WGS) entry which is preliminary data.</text>
</comment>
<dbReference type="EMBL" id="MCGT01000001">
    <property type="protein sequence ID" value="ORX63000.1"/>
    <property type="molecule type" value="Genomic_DNA"/>
</dbReference>
<dbReference type="STRING" id="101127.A0A1X2GY38"/>
<gene>
    <name evidence="1" type="ORF">DM01DRAFT_1331097</name>
</gene>
<evidence type="ECO:0000313" key="1">
    <source>
        <dbReference type="EMBL" id="ORX63000.1"/>
    </source>
</evidence>
<dbReference type="Proteomes" id="UP000242146">
    <property type="component" value="Unassembled WGS sequence"/>
</dbReference>
<evidence type="ECO:0000313" key="2">
    <source>
        <dbReference type="Proteomes" id="UP000242146"/>
    </source>
</evidence>
<name>A0A1X2GY38_9FUNG</name>
<organism evidence="1 2">
    <name type="scientific">Hesseltinella vesiculosa</name>
    <dbReference type="NCBI Taxonomy" id="101127"/>
    <lineage>
        <taxon>Eukaryota</taxon>
        <taxon>Fungi</taxon>
        <taxon>Fungi incertae sedis</taxon>
        <taxon>Mucoromycota</taxon>
        <taxon>Mucoromycotina</taxon>
        <taxon>Mucoromycetes</taxon>
        <taxon>Mucorales</taxon>
        <taxon>Cunninghamellaceae</taxon>
        <taxon>Hesseltinella</taxon>
    </lineage>
</organism>
<dbReference type="AlphaFoldDB" id="A0A1X2GY38"/>
<accession>A0A1X2GY38</accession>
<sequence length="156" mass="17888">MAQVDYDLDKHRAQIAPWEAQSMQYLEHYYDFYIHKQDRNIYCLQAPNRVCLVGLMQLPESNSDVNQPASDSTAPTFTRVPNVEKSKVKRETILCTVNDQPIKACMEGMFLGYNPRALADPSLLAKRGPGYLFMISAQHEDPVKQLNDFEKVDTIF</sequence>
<dbReference type="OrthoDB" id="48130at2759"/>
<protein>
    <recommendedName>
        <fullName evidence="3">Actin-binding transcription modulator</fullName>
    </recommendedName>
</protein>
<reference evidence="1 2" key="1">
    <citation type="submission" date="2016-07" db="EMBL/GenBank/DDBJ databases">
        <title>Pervasive Adenine N6-methylation of Active Genes in Fungi.</title>
        <authorList>
            <consortium name="DOE Joint Genome Institute"/>
            <person name="Mondo S.J."/>
            <person name="Dannebaum R.O."/>
            <person name="Kuo R.C."/>
            <person name="Labutti K."/>
            <person name="Haridas S."/>
            <person name="Kuo A."/>
            <person name="Salamov A."/>
            <person name="Ahrendt S.R."/>
            <person name="Lipzen A."/>
            <person name="Sullivan W."/>
            <person name="Andreopoulos W.B."/>
            <person name="Clum A."/>
            <person name="Lindquist E."/>
            <person name="Daum C."/>
            <person name="Ramamoorthy G.K."/>
            <person name="Gryganskyi A."/>
            <person name="Culley D."/>
            <person name="Magnuson J.K."/>
            <person name="James T.Y."/>
            <person name="O'Malley M.A."/>
            <person name="Stajich J.E."/>
            <person name="Spatafora J.W."/>
            <person name="Visel A."/>
            <person name="Grigoriev I.V."/>
        </authorList>
    </citation>
    <scope>NUCLEOTIDE SEQUENCE [LARGE SCALE GENOMIC DNA]</scope>
    <source>
        <strain evidence="1 2">NRRL 3301</strain>
    </source>
</reference>